<dbReference type="InterPro" id="IPR003754">
    <property type="entry name" value="4pyrrol_synth_uPrphyn_synth"/>
</dbReference>
<evidence type="ECO:0000259" key="10">
    <source>
        <dbReference type="Pfam" id="PF02602"/>
    </source>
</evidence>
<dbReference type="CDD" id="cd06578">
    <property type="entry name" value="HemD"/>
    <property type="match status" value="1"/>
</dbReference>
<keyword evidence="5 9" id="KW-0627">Porphyrin biosynthesis</keyword>
<dbReference type="InterPro" id="IPR036108">
    <property type="entry name" value="4pyrrol_syn_uPrphyn_synt_sf"/>
</dbReference>
<evidence type="ECO:0000256" key="8">
    <source>
        <dbReference type="ARBA" id="ARBA00048617"/>
    </source>
</evidence>
<dbReference type="STRING" id="233100.SAMN05216526_1105"/>
<dbReference type="UniPathway" id="UPA00251">
    <property type="reaction ID" value="UER00320"/>
</dbReference>
<proteinExistence type="inferred from homology"/>
<evidence type="ECO:0000256" key="2">
    <source>
        <dbReference type="ARBA" id="ARBA00008133"/>
    </source>
</evidence>
<comment type="function">
    <text evidence="6 9">Catalyzes cyclization of the linear tetrapyrrole, hydroxymethylbilane, to the macrocyclic uroporphyrinogen III.</text>
</comment>
<dbReference type="InterPro" id="IPR039793">
    <property type="entry name" value="UROS/Hem4"/>
</dbReference>
<dbReference type="PANTHER" id="PTHR38042">
    <property type="entry name" value="UROPORPHYRINOGEN-III SYNTHASE, CHLOROPLASTIC"/>
    <property type="match status" value="1"/>
</dbReference>
<evidence type="ECO:0000256" key="3">
    <source>
        <dbReference type="ARBA" id="ARBA00013109"/>
    </source>
</evidence>
<dbReference type="GO" id="GO:0006782">
    <property type="term" value="P:protoporphyrinogen IX biosynthetic process"/>
    <property type="evidence" value="ECO:0007669"/>
    <property type="project" value="UniProtKB-UniRule"/>
</dbReference>
<protein>
    <recommendedName>
        <fullName evidence="7 9">Uroporphyrinogen-III synthase</fullName>
        <ecNumber evidence="3 9">4.2.1.75</ecNumber>
    </recommendedName>
</protein>
<organism evidence="11 12">
    <name type="scientific">Ectothiorhodosinus mongolicus</name>
    <dbReference type="NCBI Taxonomy" id="233100"/>
    <lineage>
        <taxon>Bacteria</taxon>
        <taxon>Pseudomonadati</taxon>
        <taxon>Pseudomonadota</taxon>
        <taxon>Gammaproteobacteria</taxon>
        <taxon>Chromatiales</taxon>
        <taxon>Ectothiorhodospiraceae</taxon>
        <taxon>Ectothiorhodosinus</taxon>
    </lineage>
</organism>
<dbReference type="EC" id="4.2.1.75" evidence="3 9"/>
<comment type="similarity">
    <text evidence="2 9">Belongs to the uroporphyrinogen-III synthase family.</text>
</comment>
<dbReference type="GO" id="GO:0004852">
    <property type="term" value="F:uroporphyrinogen-III synthase activity"/>
    <property type="evidence" value="ECO:0007669"/>
    <property type="project" value="UniProtKB-UniRule"/>
</dbReference>
<dbReference type="Proteomes" id="UP000223759">
    <property type="component" value="Unassembled WGS sequence"/>
</dbReference>
<evidence type="ECO:0000256" key="5">
    <source>
        <dbReference type="ARBA" id="ARBA00023244"/>
    </source>
</evidence>
<accession>A0A1R3VWM7</accession>
<evidence type="ECO:0000256" key="9">
    <source>
        <dbReference type="RuleBase" id="RU366031"/>
    </source>
</evidence>
<evidence type="ECO:0000256" key="1">
    <source>
        <dbReference type="ARBA" id="ARBA00004772"/>
    </source>
</evidence>
<feature type="domain" description="Tetrapyrrole biosynthesis uroporphyrinogen III synthase" evidence="10">
    <location>
        <begin position="16"/>
        <end position="238"/>
    </location>
</feature>
<dbReference type="SUPFAM" id="SSF69618">
    <property type="entry name" value="HemD-like"/>
    <property type="match status" value="1"/>
</dbReference>
<dbReference type="AlphaFoldDB" id="A0A1R3VWM7"/>
<evidence type="ECO:0000256" key="7">
    <source>
        <dbReference type="ARBA" id="ARBA00040167"/>
    </source>
</evidence>
<dbReference type="GO" id="GO:0006780">
    <property type="term" value="P:uroporphyrinogen III biosynthetic process"/>
    <property type="evidence" value="ECO:0007669"/>
    <property type="project" value="UniProtKB-UniRule"/>
</dbReference>
<dbReference type="PANTHER" id="PTHR38042:SF1">
    <property type="entry name" value="UROPORPHYRINOGEN-III SYNTHASE, CHLOROPLASTIC"/>
    <property type="match status" value="1"/>
</dbReference>
<comment type="pathway">
    <text evidence="1 9">Porphyrin-containing compound metabolism; protoporphyrin-IX biosynthesis; coproporphyrinogen-III from 5-aminolevulinate: step 3/4.</text>
</comment>
<dbReference type="EMBL" id="FTPK01000002">
    <property type="protein sequence ID" value="SIT69532.1"/>
    <property type="molecule type" value="Genomic_DNA"/>
</dbReference>
<comment type="catalytic activity">
    <reaction evidence="8 9">
        <text>hydroxymethylbilane = uroporphyrinogen III + H2O</text>
        <dbReference type="Rhea" id="RHEA:18965"/>
        <dbReference type="ChEBI" id="CHEBI:15377"/>
        <dbReference type="ChEBI" id="CHEBI:57308"/>
        <dbReference type="ChEBI" id="CHEBI:57845"/>
        <dbReference type="EC" id="4.2.1.75"/>
    </reaction>
</comment>
<sequence length="264" mass="28929">MVTRPAHQAEPFCQMITAHGGIAHRCPAMAITAGSNPKAIDQWVEKLETVDLAIFVSPNAVEYGLREIYRRRTDLPDSMRLATVGQKSAQALVRNGLCVDICPDSGFDSEALLTEPVLQQVEGQQVLIFRGNGGRDLLGATLRNRGARVDYVEVYRRILPPVSQQQMAPLKNGEIDVIAVTSAELLNNLCALIPDDLHVFFLQQALVTGCERISEKARALGFSGSIISAENPSDEAMLNALKKWAQMREATHERRRPKTISGGA</sequence>
<dbReference type="Gene3D" id="3.40.50.10090">
    <property type="match status" value="2"/>
</dbReference>
<keyword evidence="4 9" id="KW-0456">Lyase</keyword>
<evidence type="ECO:0000256" key="6">
    <source>
        <dbReference type="ARBA" id="ARBA00037589"/>
    </source>
</evidence>
<name>A0A1R3VWM7_9GAMM</name>
<dbReference type="OrthoDB" id="9787650at2"/>
<gene>
    <name evidence="11" type="ORF">SAMN05216526_1105</name>
</gene>
<reference evidence="11 12" key="1">
    <citation type="submission" date="2017-01" db="EMBL/GenBank/DDBJ databases">
        <authorList>
            <person name="Mah S.A."/>
            <person name="Swanson W.J."/>
            <person name="Moy G.W."/>
            <person name="Vacquier V.D."/>
        </authorList>
    </citation>
    <scope>NUCLEOTIDE SEQUENCE [LARGE SCALE GENOMIC DNA]</scope>
    <source>
        <strain evidence="11 12">M9</strain>
    </source>
</reference>
<keyword evidence="12" id="KW-1185">Reference proteome</keyword>
<evidence type="ECO:0000313" key="12">
    <source>
        <dbReference type="Proteomes" id="UP000223759"/>
    </source>
</evidence>
<evidence type="ECO:0000256" key="4">
    <source>
        <dbReference type="ARBA" id="ARBA00023239"/>
    </source>
</evidence>
<evidence type="ECO:0000313" key="11">
    <source>
        <dbReference type="EMBL" id="SIT69532.1"/>
    </source>
</evidence>
<dbReference type="Pfam" id="PF02602">
    <property type="entry name" value="HEM4"/>
    <property type="match status" value="1"/>
</dbReference>